<dbReference type="Proteomes" id="UP000533641">
    <property type="component" value="Unassembled WGS sequence"/>
</dbReference>
<feature type="domain" description="Metallo-beta-lactamase" evidence="1">
    <location>
        <begin position="30"/>
        <end position="84"/>
    </location>
</feature>
<proteinExistence type="predicted"/>
<dbReference type="InterPro" id="IPR052159">
    <property type="entry name" value="Competence_DNA_uptake"/>
</dbReference>
<organism evidence="2 3">
    <name type="scientific">Rhizobium mongolense</name>
    <dbReference type="NCBI Taxonomy" id="57676"/>
    <lineage>
        <taxon>Bacteria</taxon>
        <taxon>Pseudomonadati</taxon>
        <taxon>Pseudomonadota</taxon>
        <taxon>Alphaproteobacteria</taxon>
        <taxon>Hyphomicrobiales</taxon>
        <taxon>Rhizobiaceae</taxon>
        <taxon>Rhizobium/Agrobacterium group</taxon>
        <taxon>Rhizobium</taxon>
    </lineage>
</organism>
<reference evidence="2 3" key="1">
    <citation type="submission" date="2020-08" db="EMBL/GenBank/DDBJ databases">
        <title>Genomic Encyclopedia of Type Strains, Phase IV (KMG-V): Genome sequencing to study the core and pangenomes of soil and plant-associated prokaryotes.</title>
        <authorList>
            <person name="Whitman W."/>
        </authorList>
    </citation>
    <scope>NUCLEOTIDE SEQUENCE [LARGE SCALE GENOMIC DNA]</scope>
    <source>
        <strain evidence="2 3">SEMIA 402</strain>
    </source>
</reference>
<dbReference type="PANTHER" id="PTHR30619:SF1">
    <property type="entry name" value="RECOMBINATION PROTEIN 2"/>
    <property type="match status" value="1"/>
</dbReference>
<accession>A0A7W6RSR0</accession>
<dbReference type="InterPro" id="IPR036866">
    <property type="entry name" value="RibonucZ/Hydroxyglut_hydro"/>
</dbReference>
<evidence type="ECO:0000313" key="3">
    <source>
        <dbReference type="Proteomes" id="UP000533641"/>
    </source>
</evidence>
<dbReference type="GO" id="GO:0016787">
    <property type="term" value="F:hydrolase activity"/>
    <property type="evidence" value="ECO:0007669"/>
    <property type="project" value="UniProtKB-KW"/>
</dbReference>
<dbReference type="SUPFAM" id="SSF56281">
    <property type="entry name" value="Metallo-hydrolase/oxidoreductase"/>
    <property type="match status" value="1"/>
</dbReference>
<keyword evidence="2" id="KW-0378">Hydrolase</keyword>
<gene>
    <name evidence="2" type="ORF">GGE12_005551</name>
</gene>
<comment type="caution">
    <text evidence="2">The sequence shown here is derived from an EMBL/GenBank/DDBJ whole genome shotgun (WGS) entry which is preliminary data.</text>
</comment>
<dbReference type="AlphaFoldDB" id="A0A7W6RSR0"/>
<dbReference type="InterPro" id="IPR001279">
    <property type="entry name" value="Metallo-B-lactamas"/>
</dbReference>
<evidence type="ECO:0000259" key="1">
    <source>
        <dbReference type="Pfam" id="PF00753"/>
    </source>
</evidence>
<sequence>MADKLLIRMFNVGLGDFIYCQIPGGHTDGSNFHVVIDCGTLSGEGYLKDAVPLMKQLLPEEDGKKRLDLLIVTHKHKDHMAGFGLPLWDDVAIKAIWMSAAMKPGNPQAKRANKLHELAGQALTQAAALNLGPEFDALFGAYAADNDTAVRNLTKNLPAANGIEPVYVHAGQSTDGDLKLPLKEATFHILGPEEDIDHWYLGKPEDSSISKLVQLADDGKIESFISAPRRTEALPGNVAVIDFRNLQSRMLSSALAFSEGDGALVNNTSVVLLIEWNGKRLLFVGDAEWQAKFKEGKGNSSWNTIWHRQPALINKPVDFLKVGHHGSINATPWGEGIERDPSSPYEPLEILNAILPQGSKAQAAASTERGRYKTIPEAKLLADLGGRIGNSKKYSPAFRAAGVKPETIKLYEEYEEQSFSSAQPPRTDFEKLTAHAAWVDILI</sequence>
<name>A0A7W6RSR0_9HYPH</name>
<protein>
    <submittedName>
        <fullName evidence="2">Beta-lactamase superfamily II metal-dependent hydrolase</fullName>
    </submittedName>
</protein>
<dbReference type="PANTHER" id="PTHR30619">
    <property type="entry name" value="DNA INTERNALIZATION/COMPETENCE PROTEIN COMEC/REC2"/>
    <property type="match status" value="1"/>
</dbReference>
<dbReference type="EMBL" id="JACIGM010000014">
    <property type="protein sequence ID" value="MBB4277742.1"/>
    <property type="molecule type" value="Genomic_DNA"/>
</dbReference>
<dbReference type="Gene3D" id="3.60.15.10">
    <property type="entry name" value="Ribonuclease Z/Hydroxyacylglutathione hydrolase-like"/>
    <property type="match status" value="1"/>
</dbReference>
<evidence type="ECO:0000313" key="2">
    <source>
        <dbReference type="EMBL" id="MBB4277742.1"/>
    </source>
</evidence>
<dbReference type="Pfam" id="PF00753">
    <property type="entry name" value="Lactamase_B"/>
    <property type="match status" value="1"/>
</dbReference>